<keyword evidence="3" id="KW-0464">Manganese</keyword>
<evidence type="ECO:0000313" key="8">
    <source>
        <dbReference type="Proteomes" id="UP000190229"/>
    </source>
</evidence>
<proteinExistence type="inferred from homology"/>
<sequence>MNKTQLIGIPMALQYPADLSKRTLQVKNAPNAIRAYLQSEAPDFISNWQDRGNISIQLPPQASSFAKVELAVQSIRASLEEWIRDDIFTIILGGECDLAYGTVAPIKKVYPHIQLLWIDSHADFLNEKTSSTGYLGGMALASVVGHTTQRKGIIEGKQVTLLSGQLTESSEKRAMNEHGVRHVHQDELKQWMETSLLKTDTYIHLDVDAIHTQDMPAVDFPNSNGLPSHTVIELVRAIAENSNLRGIEIAGFNPELDHKKKGMQIVHAILEACTRNPVYS</sequence>
<comment type="caution">
    <text evidence="6">The sequence shown here is derived from an EMBL/GenBank/DDBJ whole genome shotgun (WGS) entry which is preliminary data.</text>
</comment>
<evidence type="ECO:0000256" key="1">
    <source>
        <dbReference type="ARBA" id="ARBA00022723"/>
    </source>
</evidence>
<evidence type="ECO:0000313" key="5">
    <source>
        <dbReference type="EMBL" id="OAG86755.1"/>
    </source>
</evidence>
<keyword evidence="2" id="KW-0378">Hydrolase</keyword>
<name>A0A162RSA7_9BACL</name>
<dbReference type="GO" id="GO:0005829">
    <property type="term" value="C:cytosol"/>
    <property type="evidence" value="ECO:0007669"/>
    <property type="project" value="TreeGrafter"/>
</dbReference>
<dbReference type="CDD" id="cd09999">
    <property type="entry name" value="Arginase-like_1"/>
    <property type="match status" value="1"/>
</dbReference>
<organism evidence="6 8">
    <name type="scientific">Ferroacidibacillus organovorans</name>
    <dbReference type="NCBI Taxonomy" id="1765683"/>
    <lineage>
        <taxon>Bacteria</taxon>
        <taxon>Bacillati</taxon>
        <taxon>Bacillota</taxon>
        <taxon>Bacilli</taxon>
        <taxon>Bacillales</taxon>
        <taxon>Alicyclobacillaceae</taxon>
        <taxon>Ferroacidibacillus</taxon>
    </lineage>
</organism>
<accession>A0A162RSA7</accession>
<keyword evidence="1" id="KW-0479">Metal-binding</keyword>
<evidence type="ECO:0000256" key="2">
    <source>
        <dbReference type="ARBA" id="ARBA00022801"/>
    </source>
</evidence>
<dbReference type="AlphaFoldDB" id="A0A162RSA7"/>
<dbReference type="STRING" id="1765683.B2M26_08070"/>
<dbReference type="EMBL" id="MWPS01000021">
    <property type="protein sequence ID" value="OPG16254.1"/>
    <property type="molecule type" value="Genomic_DNA"/>
</dbReference>
<dbReference type="Gene3D" id="3.40.800.10">
    <property type="entry name" value="Ureohydrolase domain"/>
    <property type="match status" value="1"/>
</dbReference>
<dbReference type="PRINTS" id="PR00116">
    <property type="entry name" value="ARGINASE"/>
</dbReference>
<dbReference type="PANTHER" id="PTHR43782">
    <property type="entry name" value="ARGINASE"/>
    <property type="match status" value="1"/>
</dbReference>
<protein>
    <recommendedName>
        <fullName evidence="9">Arginase</fullName>
    </recommendedName>
</protein>
<evidence type="ECO:0008006" key="9">
    <source>
        <dbReference type="Google" id="ProtNLM"/>
    </source>
</evidence>
<evidence type="ECO:0000256" key="4">
    <source>
        <dbReference type="PROSITE-ProRule" id="PRU00742"/>
    </source>
</evidence>
<dbReference type="SUPFAM" id="SSF52768">
    <property type="entry name" value="Arginase/deacetylase"/>
    <property type="match status" value="1"/>
</dbReference>
<keyword evidence="8" id="KW-1185">Reference proteome</keyword>
<reference evidence="6 8" key="2">
    <citation type="submission" date="2017-02" db="EMBL/GenBank/DDBJ databases">
        <title>Draft genome of Acidibacillus ferrooxidans Huett2.</title>
        <authorList>
            <person name="Schopf S."/>
        </authorList>
    </citation>
    <scope>NUCLEOTIDE SEQUENCE [LARGE SCALE GENOMIC DNA]</scope>
    <source>
        <strain evidence="6 8">Huett2</strain>
    </source>
</reference>
<evidence type="ECO:0000313" key="7">
    <source>
        <dbReference type="Proteomes" id="UP000077421"/>
    </source>
</evidence>
<gene>
    <name evidence="5" type="ORF">AYW79_14940</name>
    <name evidence="6" type="ORF">B2M26_08070</name>
</gene>
<dbReference type="PROSITE" id="PS51409">
    <property type="entry name" value="ARGINASE_2"/>
    <property type="match status" value="1"/>
</dbReference>
<dbReference type="OrthoDB" id="9789727at2"/>
<dbReference type="Proteomes" id="UP000190229">
    <property type="component" value="Unassembled WGS sequence"/>
</dbReference>
<reference evidence="5 7" key="1">
    <citation type="submission" date="2016-02" db="EMBL/GenBank/DDBJ databases">
        <title>Draft genome sequence of Acidibacillus ferrooxidans SLC66.</title>
        <authorList>
            <person name="Oliveira G."/>
            <person name="Nancucheo I."/>
            <person name="Dall'Agnol H."/>
            <person name="Johnson B."/>
            <person name="Oliveira R."/>
            <person name="Nunes G.L."/>
            <person name="Tzotzos G."/>
            <person name="Orellana S.C."/>
            <person name="Salim A.C."/>
            <person name="Araujo F.M."/>
        </authorList>
    </citation>
    <scope>NUCLEOTIDE SEQUENCE [LARGE SCALE GENOMIC DNA]</scope>
    <source>
        <strain evidence="5 7">SLC66</strain>
    </source>
</reference>
<dbReference type="PANTHER" id="PTHR43782:SF3">
    <property type="entry name" value="ARGINASE"/>
    <property type="match status" value="1"/>
</dbReference>
<evidence type="ECO:0000313" key="6">
    <source>
        <dbReference type="EMBL" id="OPG16254.1"/>
    </source>
</evidence>
<comment type="similarity">
    <text evidence="4">Belongs to the arginase family.</text>
</comment>
<dbReference type="InterPro" id="IPR006035">
    <property type="entry name" value="Ureohydrolase"/>
</dbReference>
<dbReference type="EMBL" id="LSUQ01000094">
    <property type="protein sequence ID" value="OAG86755.1"/>
    <property type="molecule type" value="Genomic_DNA"/>
</dbReference>
<dbReference type="Pfam" id="PF00491">
    <property type="entry name" value="Arginase"/>
    <property type="match status" value="1"/>
</dbReference>
<dbReference type="Proteomes" id="UP000077421">
    <property type="component" value="Unassembled WGS sequence"/>
</dbReference>
<dbReference type="GO" id="GO:0004053">
    <property type="term" value="F:arginase activity"/>
    <property type="evidence" value="ECO:0007669"/>
    <property type="project" value="TreeGrafter"/>
</dbReference>
<dbReference type="RefSeq" id="WP_067567581.1">
    <property type="nucleotide sequence ID" value="NZ_LSUQ01000094.1"/>
</dbReference>
<evidence type="ECO:0000256" key="3">
    <source>
        <dbReference type="ARBA" id="ARBA00023211"/>
    </source>
</evidence>
<dbReference type="GO" id="GO:0030145">
    <property type="term" value="F:manganese ion binding"/>
    <property type="evidence" value="ECO:0007669"/>
    <property type="project" value="TreeGrafter"/>
</dbReference>
<dbReference type="InterPro" id="IPR023696">
    <property type="entry name" value="Ureohydrolase_dom_sf"/>
</dbReference>